<keyword evidence="1" id="KW-1133">Transmembrane helix</keyword>
<proteinExistence type="predicted"/>
<gene>
    <name evidence="3" type="ORF">ORQ98_21170</name>
</gene>
<keyword evidence="1" id="KW-0472">Membrane</keyword>
<dbReference type="EMBL" id="JAPMOU010000035">
    <property type="protein sequence ID" value="MDE1464477.1"/>
    <property type="molecule type" value="Genomic_DNA"/>
</dbReference>
<organism evidence="3 4">
    <name type="scientific">Spartinivicinus poritis</name>
    <dbReference type="NCBI Taxonomy" id="2994640"/>
    <lineage>
        <taxon>Bacteria</taxon>
        <taxon>Pseudomonadati</taxon>
        <taxon>Pseudomonadota</taxon>
        <taxon>Gammaproteobacteria</taxon>
        <taxon>Oceanospirillales</taxon>
        <taxon>Zooshikellaceae</taxon>
        <taxon>Spartinivicinus</taxon>
    </lineage>
</organism>
<evidence type="ECO:0000313" key="3">
    <source>
        <dbReference type="EMBL" id="MDE1464477.1"/>
    </source>
</evidence>
<sequence length="132" mass="15203">MTNLSNHWHQRLSLILLLISLVVISWLAFTPKTDLVLPTIDDKFKHLAAFGYLAYLLDSSFPRTQFGLAKILALLGYGVFIEVVQNFLPNRSASWLDGLADMGGMIGYWLCIPLWQRLPIINWRWQPQTQKM</sequence>
<keyword evidence="4" id="KW-1185">Reference proteome</keyword>
<accession>A0ABT5UDU4</accession>
<reference evidence="3 4" key="1">
    <citation type="submission" date="2022-11" db="EMBL/GenBank/DDBJ databases">
        <title>Spartinivicinus poritis sp. nov., isolated from scleractinian coral Porites lutea.</title>
        <authorList>
            <person name="Zhang G."/>
            <person name="Cai L."/>
            <person name="Wei Q."/>
        </authorList>
    </citation>
    <scope>NUCLEOTIDE SEQUENCE [LARGE SCALE GENOMIC DNA]</scope>
    <source>
        <strain evidence="3 4">A2-2</strain>
    </source>
</reference>
<evidence type="ECO:0000259" key="2">
    <source>
        <dbReference type="Pfam" id="PF04892"/>
    </source>
</evidence>
<dbReference type="Proteomes" id="UP001528823">
    <property type="component" value="Unassembled WGS sequence"/>
</dbReference>
<protein>
    <submittedName>
        <fullName evidence="3">VanZ family protein</fullName>
    </submittedName>
</protein>
<comment type="caution">
    <text evidence="3">The sequence shown here is derived from an EMBL/GenBank/DDBJ whole genome shotgun (WGS) entry which is preliminary data.</text>
</comment>
<feature type="domain" description="VanZ-like" evidence="2">
    <location>
        <begin position="40"/>
        <end position="112"/>
    </location>
</feature>
<dbReference type="PANTHER" id="PTHR28008:SF1">
    <property type="entry name" value="DOMAIN PROTEIN, PUTATIVE (AFU_ORTHOLOGUE AFUA_3G10980)-RELATED"/>
    <property type="match status" value="1"/>
</dbReference>
<feature type="transmembrane region" description="Helical" evidence="1">
    <location>
        <begin position="12"/>
        <end position="29"/>
    </location>
</feature>
<evidence type="ECO:0000256" key="1">
    <source>
        <dbReference type="SAM" id="Phobius"/>
    </source>
</evidence>
<dbReference type="NCBIfam" id="NF037970">
    <property type="entry name" value="vanZ_1"/>
    <property type="match status" value="1"/>
</dbReference>
<evidence type="ECO:0000313" key="4">
    <source>
        <dbReference type="Proteomes" id="UP001528823"/>
    </source>
</evidence>
<dbReference type="RefSeq" id="WP_274690802.1">
    <property type="nucleotide sequence ID" value="NZ_JAPMOU010000035.1"/>
</dbReference>
<dbReference type="Pfam" id="PF04892">
    <property type="entry name" value="VanZ"/>
    <property type="match status" value="1"/>
</dbReference>
<keyword evidence="1" id="KW-0812">Transmembrane</keyword>
<name>A0ABT5UDU4_9GAMM</name>
<dbReference type="InterPro" id="IPR006976">
    <property type="entry name" value="VanZ-like"/>
</dbReference>
<feature type="transmembrane region" description="Helical" evidence="1">
    <location>
        <begin position="68"/>
        <end position="88"/>
    </location>
</feature>
<dbReference type="PANTHER" id="PTHR28008">
    <property type="entry name" value="DOMAIN PROTEIN, PUTATIVE (AFU_ORTHOLOGUE AFUA_3G10980)-RELATED"/>
    <property type="match status" value="1"/>
</dbReference>